<dbReference type="EMBL" id="CP001037">
    <property type="protein sequence ID" value="ACC81656.1"/>
    <property type="molecule type" value="Genomic_DNA"/>
</dbReference>
<dbReference type="OrthoDB" id="501088at2"/>
<proteinExistence type="predicted"/>
<dbReference type="PhylomeDB" id="B2IYS3"/>
<reference evidence="2 3" key="2">
    <citation type="journal article" date="2013" name="Plant Physiol.">
        <title>A Nostoc punctiforme Sugar Transporter Necessary to Establish a Cyanobacterium-Plant Symbiosis.</title>
        <authorList>
            <person name="Ekman M."/>
            <person name="Picossi S."/>
            <person name="Campbell E.L."/>
            <person name="Meeks J.C."/>
            <person name="Flores E."/>
        </authorList>
    </citation>
    <scope>NUCLEOTIDE SEQUENCE [LARGE SCALE GENOMIC DNA]</scope>
    <source>
        <strain evidence="3">ATCC 29133 / PCC 73102</strain>
    </source>
</reference>
<dbReference type="AlphaFoldDB" id="B2IYS3"/>
<evidence type="ECO:0000313" key="2">
    <source>
        <dbReference type="EMBL" id="ACC81656.1"/>
    </source>
</evidence>
<dbReference type="SMART" id="SM00912">
    <property type="entry name" value="Haemagg_act"/>
    <property type="match status" value="1"/>
</dbReference>
<keyword evidence="3" id="KW-1185">Reference proteome</keyword>
<dbReference type="InterPro" id="IPR011050">
    <property type="entry name" value="Pectin_lyase_fold/virulence"/>
</dbReference>
<reference evidence="3" key="1">
    <citation type="submission" date="2008-04" db="EMBL/GenBank/DDBJ databases">
        <title>Complete sequence of chromosome of Nostoc punctiforme ATCC 29133.</title>
        <authorList>
            <consortium name="US DOE Joint Genome Institute"/>
            <person name="Copeland A."/>
            <person name="Lucas S."/>
            <person name="Lapidus A."/>
            <person name="Glavina del Rio T."/>
            <person name="Dalin E."/>
            <person name="Tice H."/>
            <person name="Pitluck S."/>
            <person name="Chain P."/>
            <person name="Malfatti S."/>
            <person name="Shin M."/>
            <person name="Vergez L."/>
            <person name="Schmutz J."/>
            <person name="Larimer F."/>
            <person name="Land M."/>
            <person name="Hauser L."/>
            <person name="Kyrpides N."/>
            <person name="Kim E."/>
            <person name="Meeks J.C."/>
            <person name="Elhai J."/>
            <person name="Campbell E.L."/>
            <person name="Thiel T."/>
            <person name="Longmire J."/>
            <person name="Potts M."/>
            <person name="Atlas R."/>
        </authorList>
    </citation>
    <scope>NUCLEOTIDE SEQUENCE [LARGE SCALE GENOMIC DNA]</scope>
    <source>
        <strain evidence="3">ATCC 29133 / PCC 73102</strain>
    </source>
</reference>
<dbReference type="Gene3D" id="2.160.20.10">
    <property type="entry name" value="Single-stranded right-handed beta-helix, Pectin lyase-like"/>
    <property type="match status" value="4"/>
</dbReference>
<dbReference type="EnsemblBacteria" id="ACC81656">
    <property type="protein sequence ID" value="ACC81656"/>
    <property type="gene ID" value="Npun_R3203"/>
</dbReference>
<accession>B2IYS3</accession>
<dbReference type="RefSeq" id="WP_012409635.1">
    <property type="nucleotide sequence ID" value="NC_010628.1"/>
</dbReference>
<name>B2IYS3_NOSP7</name>
<dbReference type="Proteomes" id="UP000001191">
    <property type="component" value="Chromosome"/>
</dbReference>
<dbReference type="SUPFAM" id="SSF51126">
    <property type="entry name" value="Pectin lyase-like"/>
    <property type="match status" value="5"/>
</dbReference>
<gene>
    <name evidence="2" type="ordered locus">Npun_R3203</name>
</gene>
<evidence type="ECO:0000259" key="1">
    <source>
        <dbReference type="SMART" id="SM00912"/>
    </source>
</evidence>
<evidence type="ECO:0000313" key="3">
    <source>
        <dbReference type="Proteomes" id="UP000001191"/>
    </source>
</evidence>
<dbReference type="KEGG" id="npu:Npun_R3203"/>
<dbReference type="STRING" id="63737.Npun_R3203"/>
<dbReference type="NCBIfam" id="TIGR01901">
    <property type="entry name" value="adhes_NPXG"/>
    <property type="match status" value="1"/>
</dbReference>
<sequence>MSHICWHWMKNIKVAICLALIETLVISSGERTCAQSKIVPDNTLNIESSKVINNSDGLPIENIDGGAQRGINLFHSFREFNVGEGKAVYFTNPAGIENIISRVTGSDRSEILGKLGVLGKANLFLINPNGIIFGKNAILDVKGSFVATSANAIKFGNQGFFSASSPETPLLLTIKPSALFFNQIGAGPIENNSIASAGVDGANNPVVGLRVADSQSLLLVGGNVLNTGGLNALGGRVELGGVASQGEIGLNLNNQSLTFPDEVVRGDISLREAFVNVAGDSGGAIALHGKNIDISEGSSLNAGIAAGLGTPTTTVGDISLNATQAISISQSSSVTNQVSPNATGNSSNINIQAGSLNLTGGSQLSSRTLGQGNSGNILVDVSGAITVDGEDSSTSPSRIINQVQPSGVGNSGDINLKSESLKITQGGYLSASTLGRGNSGDIFVDVSDAVTLDGENSSTSPSRIMSLVAPSAIGDGGDINLKARSLILTQGGTVTASTLGKGNSRNIFVDVKGAISLDGVNSNGIPSLIANQVQSSAVGNGGDINIKADSLTLTRGGLISGSTLGRGNSGNIFVDVKGSVTLDGKDSFRFVSGIRSAVSPSAIGNSGDINIKAESLSLTQGGFVDTGTFGEGNSGNISVDVGSAVTLDGVVSNSENYPSRISSQILPSAVGNGGDINIKAESLSIIHGGTLNTAIFGEGNAGNISVDVKGAVILDGVDSGGFGGTITSQVTSSAIGDGGDINIKAESLTLKQGVSLSATTFGEGNSGNISVDVKGAVILDGVDSDGVGSAIFSEVESSAVGNGGDINITAESLTLGQVNQLSSSTSGRGNAGNISVDAKGAVILDGVDSNGFGSAIFSQVESSAIGDGGDINVKANSLNLTRGGSLNARTLGNGNAGNVSVDVRGAVRVDGEDSNGFGTGITTEAESSAIGNGGDINIKADSLALAQGGIMSASTFGQGNGGNIQIDLMMPNSKLTLSDKAAIAASTSEQGKGGNIEIEAFDSVNLTNDSEISVNSKGQGNAGDLRITTGSLTLRRQSDLLADTVSSEGGNIQLQVRDILLLRNNSSISTTAGQEGAGGNGGNIDINTKFLVAVPKENSDITANAFEGKGGLIKITTQGIFGIEKRENLTPLSDITAFSQQNPLLDGEIVINIQNADIRKELVALPTNLVDVSGLISQGCAASRVSTNQPESQFIVTGRGGLPPQPGEALRVPAIAVDENPINTAKQNQSPDVASTPPLEANSWRFDGQGRVILTASATSEASSFGIKPGICHGN</sequence>
<feature type="domain" description="Filamentous haemagglutinin FhaB/tRNA nuclease CdiA-like TPS" evidence="1">
    <location>
        <begin position="55"/>
        <end position="156"/>
    </location>
</feature>
<dbReference type="HOGENOM" id="CLU_001325_1_0_3"/>
<dbReference type="InterPro" id="IPR012334">
    <property type="entry name" value="Pectin_lyas_fold"/>
</dbReference>
<organism evidence="2 3">
    <name type="scientific">Nostoc punctiforme (strain ATCC 29133 / PCC 73102)</name>
    <dbReference type="NCBI Taxonomy" id="63737"/>
    <lineage>
        <taxon>Bacteria</taxon>
        <taxon>Bacillati</taxon>
        <taxon>Cyanobacteriota</taxon>
        <taxon>Cyanophyceae</taxon>
        <taxon>Nostocales</taxon>
        <taxon>Nostocaceae</taxon>
        <taxon>Nostoc</taxon>
    </lineage>
</organism>
<dbReference type="eggNOG" id="COG3210">
    <property type="taxonomic scope" value="Bacteria"/>
</dbReference>
<dbReference type="Pfam" id="PF05860">
    <property type="entry name" value="TPS"/>
    <property type="match status" value="1"/>
</dbReference>
<dbReference type="InterPro" id="IPR008638">
    <property type="entry name" value="FhaB/CdiA-like_TPS"/>
</dbReference>
<protein>
    <submittedName>
        <fullName evidence="2">Filamentous haemagglutinin family outer membrane protein</fullName>
    </submittedName>
</protein>